<accession>A0A9Q0N6S2</accession>
<sequence>MKFFAVLGVLVLATMADAGVSMNNPNYCYMTDNIKSMTNMFGALTSYEAIRRFNFTTVNPYRSTCEASRFWYLGRYGTRYPHPGNFNAMINMANSNFQQDIINNYNEGRTTLCREDFEALSTWTIPPYFNIGFASMTTPSGVLAVQEIARRYQANFPGILNGTYSPDRFLFRHTWSERTTTSLRAFASGLFGVEDAQNVVYEPVPTRDWFLRPFDFCPLFDQQHGWVSVEREAFLEGPEIAEMVEQLNAKLGLTGGNRIGFQQIFTVWDWCRFETAYTFEFSDSPTGYNSTWCAAFSVAHQLLLEYTTDLYTFHTTGYGVPNQRLLENLHCGLAQDLLTHLRSDNPTDQMARIFMSYAEEIQGMLVTLGAFRDVWPFHRHNFAQHSSRHWIGSLITPFSSNLAVVRYDCDDGDNDIVFYLNERPILIPGCNQQNGVCKLSNIERIFQRFIDVDCEEFFCSDN</sequence>
<evidence type="ECO:0000256" key="11">
    <source>
        <dbReference type="ARBA" id="ARBA00031642"/>
    </source>
</evidence>
<dbReference type="Gene3D" id="3.40.50.1240">
    <property type="entry name" value="Phosphoglycerate mutase-like"/>
    <property type="match status" value="1"/>
</dbReference>
<keyword evidence="16" id="KW-1015">Disulfide bond</keyword>
<keyword evidence="19" id="KW-1185">Reference proteome</keyword>
<comment type="catalytic activity">
    <reaction evidence="12">
        <text>1D-myo-inositol 1,2,5,6-tetrakisphosphate + H2O = 1D-myo-inositol 1,2,6-trisphosphate + phosphate</text>
        <dbReference type="Rhea" id="RHEA:77119"/>
        <dbReference type="ChEBI" id="CHEBI:15377"/>
        <dbReference type="ChEBI" id="CHEBI:43474"/>
        <dbReference type="ChEBI" id="CHEBI:195535"/>
        <dbReference type="ChEBI" id="CHEBI:195537"/>
        <dbReference type="EC" id="3.1.3.62"/>
    </reaction>
    <physiologicalReaction direction="left-to-right" evidence="12">
        <dbReference type="Rhea" id="RHEA:77120"/>
    </physiologicalReaction>
</comment>
<name>A0A9Q0N6S2_9DIPT</name>
<dbReference type="CDD" id="cd07061">
    <property type="entry name" value="HP_HAP_like"/>
    <property type="match status" value="1"/>
</dbReference>
<evidence type="ECO:0000313" key="18">
    <source>
        <dbReference type="EMBL" id="KAJ6644602.1"/>
    </source>
</evidence>
<evidence type="ECO:0000256" key="10">
    <source>
        <dbReference type="ARBA" id="ARBA00023180"/>
    </source>
</evidence>
<feature type="signal peptide" evidence="17">
    <location>
        <begin position="1"/>
        <end position="18"/>
    </location>
</feature>
<feature type="disulfide bond" evidence="16">
    <location>
        <begin position="430"/>
        <end position="437"/>
    </location>
</feature>
<gene>
    <name evidence="18" type="primary">Mipp1_9</name>
    <name evidence="18" type="ORF">Bhyg_09571</name>
</gene>
<dbReference type="OrthoDB" id="6509975at2759"/>
<dbReference type="GO" id="GO:0003993">
    <property type="term" value="F:acid phosphatase activity"/>
    <property type="evidence" value="ECO:0007669"/>
    <property type="project" value="TreeGrafter"/>
</dbReference>
<evidence type="ECO:0000256" key="7">
    <source>
        <dbReference type="ARBA" id="ARBA00022729"/>
    </source>
</evidence>
<comment type="catalytic activity">
    <reaction evidence="13">
        <text>1D-myo-inositol 1,2,4,5,6-pentakisphosphate + H2O = 1D-myo-inositol 1,2,5,6-tetrakisphosphate + phosphate</text>
        <dbReference type="Rhea" id="RHEA:77115"/>
        <dbReference type="ChEBI" id="CHEBI:15377"/>
        <dbReference type="ChEBI" id="CHEBI:43474"/>
        <dbReference type="ChEBI" id="CHEBI:57798"/>
        <dbReference type="ChEBI" id="CHEBI:195535"/>
        <dbReference type="EC" id="3.1.3.62"/>
    </reaction>
    <physiologicalReaction direction="left-to-right" evidence="13">
        <dbReference type="Rhea" id="RHEA:77116"/>
    </physiologicalReaction>
</comment>
<evidence type="ECO:0000256" key="4">
    <source>
        <dbReference type="ARBA" id="ARBA00013040"/>
    </source>
</evidence>
<evidence type="ECO:0000256" key="14">
    <source>
        <dbReference type="ARBA" id="ARBA00043691"/>
    </source>
</evidence>
<dbReference type="EMBL" id="WJQU01000002">
    <property type="protein sequence ID" value="KAJ6644602.1"/>
    <property type="molecule type" value="Genomic_DNA"/>
</dbReference>
<proteinExistence type="inferred from homology"/>
<keyword evidence="9" id="KW-0472">Membrane</keyword>
<dbReference type="PIRSF" id="PIRSF000894">
    <property type="entry name" value="Acid_phosphatase"/>
    <property type="match status" value="1"/>
</dbReference>
<evidence type="ECO:0000313" key="19">
    <source>
        <dbReference type="Proteomes" id="UP001151699"/>
    </source>
</evidence>
<dbReference type="GO" id="GO:0005886">
    <property type="term" value="C:plasma membrane"/>
    <property type="evidence" value="ECO:0007669"/>
    <property type="project" value="UniProtKB-SubCell"/>
</dbReference>
<dbReference type="SUPFAM" id="SSF53254">
    <property type="entry name" value="Phosphoglycerate mutase-like"/>
    <property type="match status" value="1"/>
</dbReference>
<evidence type="ECO:0000256" key="2">
    <source>
        <dbReference type="ARBA" id="ARBA00008422"/>
    </source>
</evidence>
<evidence type="ECO:0000256" key="1">
    <source>
        <dbReference type="ARBA" id="ARBA00004236"/>
    </source>
</evidence>
<dbReference type="PANTHER" id="PTHR20963:SF8">
    <property type="entry name" value="MULTIPLE INOSITOL POLYPHOSPHATE PHOSPHATASE 1"/>
    <property type="match status" value="1"/>
</dbReference>
<evidence type="ECO:0000256" key="3">
    <source>
        <dbReference type="ARBA" id="ARBA00012976"/>
    </source>
</evidence>
<evidence type="ECO:0000256" key="15">
    <source>
        <dbReference type="ARBA" id="ARBA00043832"/>
    </source>
</evidence>
<dbReference type="AlphaFoldDB" id="A0A9Q0N6S2"/>
<dbReference type="Proteomes" id="UP001151699">
    <property type="component" value="Chromosome B"/>
</dbReference>
<dbReference type="GO" id="GO:0052745">
    <property type="term" value="F:inositol phosphate phosphatase activity"/>
    <property type="evidence" value="ECO:0007669"/>
    <property type="project" value="TreeGrafter"/>
</dbReference>
<comment type="catalytic activity">
    <reaction evidence="15">
        <text>(2R)-2,3-bisphosphoglycerate + H2O = (2R)-2-phosphoglycerate + phosphate</text>
        <dbReference type="Rhea" id="RHEA:27381"/>
        <dbReference type="ChEBI" id="CHEBI:15377"/>
        <dbReference type="ChEBI" id="CHEBI:43474"/>
        <dbReference type="ChEBI" id="CHEBI:58248"/>
        <dbReference type="ChEBI" id="CHEBI:58289"/>
        <dbReference type="EC" id="3.1.3.80"/>
    </reaction>
    <physiologicalReaction direction="left-to-right" evidence="15">
        <dbReference type="Rhea" id="RHEA:27382"/>
    </physiologicalReaction>
</comment>
<comment type="similarity">
    <text evidence="2">Belongs to the histidine acid phosphatase family. MINPP1 subfamily.</text>
</comment>
<evidence type="ECO:0000256" key="12">
    <source>
        <dbReference type="ARBA" id="ARBA00043668"/>
    </source>
</evidence>
<dbReference type="PANTHER" id="PTHR20963">
    <property type="entry name" value="MULTIPLE INOSITOL POLYPHOSPHATE PHOSPHATASE-RELATED"/>
    <property type="match status" value="1"/>
</dbReference>
<evidence type="ECO:0000256" key="13">
    <source>
        <dbReference type="ARBA" id="ARBA00043671"/>
    </source>
</evidence>
<keyword evidence="10" id="KW-0325">Glycoprotein</keyword>
<dbReference type="GO" id="GO:0034417">
    <property type="term" value="F:bisphosphoglycerate 3-phosphatase activity"/>
    <property type="evidence" value="ECO:0007669"/>
    <property type="project" value="UniProtKB-EC"/>
</dbReference>
<reference evidence="18" key="1">
    <citation type="submission" date="2022-07" db="EMBL/GenBank/DDBJ databases">
        <authorList>
            <person name="Trinca V."/>
            <person name="Uliana J.V.C."/>
            <person name="Torres T.T."/>
            <person name="Ward R.J."/>
            <person name="Monesi N."/>
        </authorList>
    </citation>
    <scope>NUCLEOTIDE SEQUENCE</scope>
    <source>
        <strain evidence="18">HSMRA1968</strain>
        <tissue evidence="18">Whole embryos</tissue>
    </source>
</reference>
<feature type="chain" id="PRO_5040155610" description="Multiple inositol polyphosphate phosphatase 1" evidence="17">
    <location>
        <begin position="19"/>
        <end position="462"/>
    </location>
</feature>
<evidence type="ECO:0000256" key="8">
    <source>
        <dbReference type="ARBA" id="ARBA00022801"/>
    </source>
</evidence>
<comment type="subcellular location">
    <subcellularLocation>
        <location evidence="1">Cell membrane</location>
    </subcellularLocation>
</comment>
<keyword evidence="6" id="KW-1003">Cell membrane</keyword>
<keyword evidence="8" id="KW-0378">Hydrolase</keyword>
<keyword evidence="7 17" id="KW-0732">Signal</keyword>
<evidence type="ECO:0000256" key="16">
    <source>
        <dbReference type="PIRSR" id="PIRSR000894-2"/>
    </source>
</evidence>
<dbReference type="InterPro" id="IPR000560">
    <property type="entry name" value="His_Pase_clade-2"/>
</dbReference>
<feature type="disulfide bond" evidence="16">
    <location>
        <begin position="271"/>
        <end position="293"/>
    </location>
</feature>
<protein>
    <recommendedName>
        <fullName evidence="5">Multiple inositol polyphosphate phosphatase 1</fullName>
        <ecNumber evidence="4">3.1.3.62</ecNumber>
        <ecNumber evidence="3">3.1.3.80</ecNumber>
    </recommendedName>
    <alternativeName>
        <fullName evidence="11">2,3-bisphosphoglycerate 3-phosphatase</fullName>
    </alternativeName>
</protein>
<dbReference type="EC" id="3.1.3.80" evidence="3"/>
<evidence type="ECO:0000256" key="17">
    <source>
        <dbReference type="SAM" id="SignalP"/>
    </source>
</evidence>
<evidence type="ECO:0000256" key="6">
    <source>
        <dbReference type="ARBA" id="ARBA00022475"/>
    </source>
</evidence>
<dbReference type="EC" id="3.1.3.62" evidence="4"/>
<feature type="disulfide bond" evidence="16">
    <location>
        <begin position="65"/>
        <end position="409"/>
    </location>
</feature>
<evidence type="ECO:0000256" key="5">
    <source>
        <dbReference type="ARBA" id="ARBA00018097"/>
    </source>
</evidence>
<evidence type="ECO:0000256" key="9">
    <source>
        <dbReference type="ARBA" id="ARBA00023136"/>
    </source>
</evidence>
<organism evidence="18 19">
    <name type="scientific">Pseudolycoriella hygida</name>
    <dbReference type="NCBI Taxonomy" id="35572"/>
    <lineage>
        <taxon>Eukaryota</taxon>
        <taxon>Metazoa</taxon>
        <taxon>Ecdysozoa</taxon>
        <taxon>Arthropoda</taxon>
        <taxon>Hexapoda</taxon>
        <taxon>Insecta</taxon>
        <taxon>Pterygota</taxon>
        <taxon>Neoptera</taxon>
        <taxon>Endopterygota</taxon>
        <taxon>Diptera</taxon>
        <taxon>Nematocera</taxon>
        <taxon>Sciaroidea</taxon>
        <taxon>Sciaridae</taxon>
        <taxon>Pseudolycoriella</taxon>
    </lineage>
</organism>
<dbReference type="InterPro" id="IPR029033">
    <property type="entry name" value="His_PPase_superfam"/>
</dbReference>
<dbReference type="Pfam" id="PF00328">
    <property type="entry name" value="His_Phos_2"/>
    <property type="match status" value="1"/>
</dbReference>
<dbReference type="InterPro" id="IPR016274">
    <property type="entry name" value="Histidine_acid_Pase_euk"/>
</dbReference>
<comment type="catalytic activity">
    <reaction evidence="14">
        <text>1D-myo-inositol hexakisphosphate + H2O = 1D-myo-inositol 1,2,4,5,6-pentakisphosphate + phosphate</text>
        <dbReference type="Rhea" id="RHEA:16989"/>
        <dbReference type="ChEBI" id="CHEBI:15377"/>
        <dbReference type="ChEBI" id="CHEBI:43474"/>
        <dbReference type="ChEBI" id="CHEBI:57798"/>
        <dbReference type="ChEBI" id="CHEBI:58130"/>
        <dbReference type="EC" id="3.1.3.62"/>
    </reaction>
    <physiologicalReaction direction="left-to-right" evidence="14">
        <dbReference type="Rhea" id="RHEA:16990"/>
    </physiologicalReaction>
</comment>
<comment type="caution">
    <text evidence="18">The sequence shown here is derived from an EMBL/GenBank/DDBJ whole genome shotgun (WGS) entry which is preliminary data.</text>
</comment>